<protein>
    <recommendedName>
        <fullName evidence="2">Helitron helicase-like domain-containing protein</fullName>
    </recommendedName>
</protein>
<reference evidence="3" key="1">
    <citation type="submission" date="2022-11" db="EMBL/GenBank/DDBJ databases">
        <title>Centuries of genome instability and evolution in soft-shell clam transmissible cancer (bioRxiv).</title>
        <authorList>
            <person name="Hart S.F.M."/>
            <person name="Yonemitsu M.A."/>
            <person name="Giersch R.M."/>
            <person name="Beal B.F."/>
            <person name="Arriagada G."/>
            <person name="Davis B.W."/>
            <person name="Ostrander E.A."/>
            <person name="Goff S.P."/>
            <person name="Metzger M.J."/>
        </authorList>
    </citation>
    <scope>NUCLEOTIDE SEQUENCE</scope>
    <source>
        <strain evidence="3">MELC-2E11</strain>
        <tissue evidence="3">Siphon/mantle</tissue>
    </source>
</reference>
<dbReference type="Pfam" id="PF14214">
    <property type="entry name" value="Helitron_like_N"/>
    <property type="match status" value="1"/>
</dbReference>
<proteinExistence type="predicted"/>
<keyword evidence="4" id="KW-1185">Reference proteome</keyword>
<evidence type="ECO:0000313" key="3">
    <source>
        <dbReference type="EMBL" id="WAQ95118.1"/>
    </source>
</evidence>
<feature type="domain" description="Helitron helicase-like" evidence="2">
    <location>
        <begin position="501"/>
        <end position="568"/>
    </location>
</feature>
<gene>
    <name evidence="3" type="ORF">MAR_007589</name>
</gene>
<evidence type="ECO:0000259" key="2">
    <source>
        <dbReference type="Pfam" id="PF14214"/>
    </source>
</evidence>
<evidence type="ECO:0000256" key="1">
    <source>
        <dbReference type="SAM" id="MobiDB-lite"/>
    </source>
</evidence>
<evidence type="ECO:0000313" key="4">
    <source>
        <dbReference type="Proteomes" id="UP001164746"/>
    </source>
</evidence>
<name>A0ABY7DCU2_MYAAR</name>
<sequence length="585" mass="65191">MSHFDTLEDVVTNTSQNFTLAYDSVSTNEKLHNVTYDSQNTSFRCGLDVGSIRNNGQEDNNLLANISGEPCPLVGSQHIPESEQYFAVLKSISDHTHDDVTKDIAAKDVFVNAKYHHETEHSYQAQMNNSNDLIENDVTFHVGVAAFEVVTTTHWLPNSNNSAENNVVVHLSAVDASFSEYYSFNRCLPNKWCCSCDRFLFPNQVKHLGCGRNNGLIMSLNLDSTSDLCSTCLRYLAQSKIQSICSKLKFSASNLYSWIGKNLLALIQVCMTLVILPGGQYAEKGLVVDLPRDVHTLVEGLAKFDNLCIVHFEHDNAVGSSGRSQKNNRLYSESSTCDFENFQQHSSDARLAKADGVPVRGVVNSMEQITLAPVDYSGPSERICTNTQQSSAEYATFVLPSNNNTPVSVYEIPSGEEKAFPWLFPQGEFGYSYPRPTALNPTVSYDKLLLRREIGICMKMSKGSSGDGHSQSSTAGDVRARNNNPDILQNYYMFMKNIRGTMFRCLGPPTLFMTLSADDLHWPELGMLMRSDPLLTAIHFDRRFTALMKFIIYGQNKPLGEVVDFFARQRFSSLSHIFVGEGCAT</sequence>
<feature type="compositionally biased region" description="Polar residues" evidence="1">
    <location>
        <begin position="462"/>
        <end position="481"/>
    </location>
</feature>
<dbReference type="EMBL" id="CP111012">
    <property type="protein sequence ID" value="WAQ95118.1"/>
    <property type="molecule type" value="Genomic_DNA"/>
</dbReference>
<feature type="region of interest" description="Disordered" evidence="1">
    <location>
        <begin position="461"/>
        <end position="481"/>
    </location>
</feature>
<accession>A0ABY7DCU2</accession>
<dbReference type="InterPro" id="IPR025476">
    <property type="entry name" value="Helitron_helicase-like"/>
</dbReference>
<organism evidence="3 4">
    <name type="scientific">Mya arenaria</name>
    <name type="common">Soft-shell clam</name>
    <dbReference type="NCBI Taxonomy" id="6604"/>
    <lineage>
        <taxon>Eukaryota</taxon>
        <taxon>Metazoa</taxon>
        <taxon>Spiralia</taxon>
        <taxon>Lophotrochozoa</taxon>
        <taxon>Mollusca</taxon>
        <taxon>Bivalvia</taxon>
        <taxon>Autobranchia</taxon>
        <taxon>Heteroconchia</taxon>
        <taxon>Euheterodonta</taxon>
        <taxon>Imparidentia</taxon>
        <taxon>Neoheterodontei</taxon>
        <taxon>Myida</taxon>
        <taxon>Myoidea</taxon>
        <taxon>Myidae</taxon>
        <taxon>Mya</taxon>
    </lineage>
</organism>
<dbReference type="Proteomes" id="UP001164746">
    <property type="component" value="Chromosome 1"/>
</dbReference>